<dbReference type="Gene3D" id="3.40.630.30">
    <property type="match status" value="1"/>
</dbReference>
<evidence type="ECO:0000313" key="3">
    <source>
        <dbReference type="Proteomes" id="UP001056201"/>
    </source>
</evidence>
<dbReference type="Pfam" id="PF00583">
    <property type="entry name" value="Acetyltransf_1"/>
    <property type="match status" value="1"/>
</dbReference>
<evidence type="ECO:0000313" key="2">
    <source>
        <dbReference type="EMBL" id="URI06765.1"/>
    </source>
</evidence>
<dbReference type="PROSITE" id="PS51186">
    <property type="entry name" value="GNAT"/>
    <property type="match status" value="1"/>
</dbReference>
<keyword evidence="3" id="KW-1185">Reference proteome</keyword>
<dbReference type="Proteomes" id="UP001056201">
    <property type="component" value="Chromosome 1"/>
</dbReference>
<dbReference type="InterPro" id="IPR000182">
    <property type="entry name" value="GNAT_dom"/>
</dbReference>
<accession>A0ABY4S3H0</accession>
<keyword evidence="2" id="KW-0808">Transferase</keyword>
<gene>
    <name evidence="2" type="ORF">MW290_12760</name>
</gene>
<dbReference type="SUPFAM" id="SSF55729">
    <property type="entry name" value="Acyl-CoA N-acyltransferases (Nat)"/>
    <property type="match status" value="1"/>
</dbReference>
<organism evidence="2 3">
    <name type="scientific">Aquincola tertiaricarbonis</name>
    <dbReference type="NCBI Taxonomy" id="391953"/>
    <lineage>
        <taxon>Bacteria</taxon>
        <taxon>Pseudomonadati</taxon>
        <taxon>Pseudomonadota</taxon>
        <taxon>Betaproteobacteria</taxon>
        <taxon>Burkholderiales</taxon>
        <taxon>Sphaerotilaceae</taxon>
        <taxon>Aquincola</taxon>
    </lineage>
</organism>
<feature type="domain" description="N-acetyltransferase" evidence="1">
    <location>
        <begin position="33"/>
        <end position="170"/>
    </location>
</feature>
<keyword evidence="2" id="KW-0012">Acyltransferase</keyword>
<reference evidence="2" key="1">
    <citation type="submission" date="2022-05" db="EMBL/GenBank/DDBJ databases">
        <title>An RpoN-dependent PEP-CTERM gene is involved in floc formation of an Aquincola tertiaricarbonis strain.</title>
        <authorList>
            <person name="Qiu D."/>
            <person name="Xia M."/>
        </authorList>
    </citation>
    <scope>NUCLEOTIDE SEQUENCE</scope>
    <source>
        <strain evidence="2">RN12</strain>
    </source>
</reference>
<dbReference type="GO" id="GO:0016746">
    <property type="term" value="F:acyltransferase activity"/>
    <property type="evidence" value="ECO:0007669"/>
    <property type="project" value="UniProtKB-KW"/>
</dbReference>
<name>A0ABY4S3H0_AQUTE</name>
<sequence length="190" mass="20892">MNALLDAMDDAAPDQAEAYRPCEFRIKWATAGWEQREAMALRRAVFCIEQGVFVGDDLDAVDAQAQTLVAVACVAGLPDQVVGTVRIHEAEPGLWWGSRLAVHAAFRHHGRLGATLIRLAVASAHARGCRVFLAHVQQQNAPMFQRLHWQALKDELLHGRPHVLMQADLAAYPPCVDVYTGYVTRSTATA</sequence>
<protein>
    <submittedName>
        <fullName evidence="2">GNAT family N-acetyltransferase</fullName>
        <ecNumber evidence="2">2.3.1.-</ecNumber>
    </submittedName>
</protein>
<dbReference type="CDD" id="cd04301">
    <property type="entry name" value="NAT_SF"/>
    <property type="match status" value="1"/>
</dbReference>
<dbReference type="InterPro" id="IPR016181">
    <property type="entry name" value="Acyl_CoA_acyltransferase"/>
</dbReference>
<dbReference type="RefSeq" id="WP_250195028.1">
    <property type="nucleotide sequence ID" value="NZ_CP097635.1"/>
</dbReference>
<dbReference type="InterPro" id="IPR024035">
    <property type="entry name" value="MSMEG_0567_GNAT"/>
</dbReference>
<dbReference type="NCBIfam" id="TIGR04045">
    <property type="entry name" value="MSMEG_0567_GNAT"/>
    <property type="match status" value="1"/>
</dbReference>
<dbReference type="EMBL" id="CP097635">
    <property type="protein sequence ID" value="URI06765.1"/>
    <property type="molecule type" value="Genomic_DNA"/>
</dbReference>
<evidence type="ECO:0000259" key="1">
    <source>
        <dbReference type="PROSITE" id="PS51186"/>
    </source>
</evidence>
<proteinExistence type="predicted"/>
<dbReference type="EC" id="2.3.1.-" evidence="2"/>